<gene>
    <name evidence="2" type="ORF">BRAD3257_6296</name>
    <name evidence="1" type="ORF">JWS04_30495</name>
</gene>
<evidence type="ECO:0000313" key="4">
    <source>
        <dbReference type="Proteomes" id="UP000669317"/>
    </source>
</evidence>
<reference evidence="2 3" key="1">
    <citation type="submission" date="2018-03" db="EMBL/GenBank/DDBJ databases">
        <authorList>
            <person name="Gully D."/>
        </authorList>
    </citation>
    <scope>NUCLEOTIDE SEQUENCE [LARGE SCALE GENOMIC DNA]</scope>
    <source>
        <strain evidence="2">ORS3257</strain>
    </source>
</reference>
<accession>A0A4V1KX41</accession>
<dbReference type="EMBL" id="LS398110">
    <property type="protein sequence ID" value="SPP97194.1"/>
    <property type="molecule type" value="Genomic_DNA"/>
</dbReference>
<dbReference type="Proteomes" id="UP000669317">
    <property type="component" value="Unassembled WGS sequence"/>
</dbReference>
<protein>
    <submittedName>
        <fullName evidence="1">ABC transporter substrate-binding protein</fullName>
    </submittedName>
</protein>
<evidence type="ECO:0000313" key="3">
    <source>
        <dbReference type="Proteomes" id="UP000246085"/>
    </source>
</evidence>
<organism evidence="2 3">
    <name type="scientific">Bradyrhizobium vignae</name>
    <dbReference type="NCBI Taxonomy" id="1549949"/>
    <lineage>
        <taxon>Bacteria</taxon>
        <taxon>Pseudomonadati</taxon>
        <taxon>Pseudomonadota</taxon>
        <taxon>Alphaproteobacteria</taxon>
        <taxon>Hyphomicrobiales</taxon>
        <taxon>Nitrobacteraceae</taxon>
        <taxon>Bradyrhizobium</taxon>
    </lineage>
</organism>
<proteinExistence type="predicted"/>
<name>A0A2U3Q712_9BRAD</name>
<dbReference type="OrthoDB" id="8441748at2"/>
<dbReference type="Proteomes" id="UP000246085">
    <property type="component" value="Chromosome BRAD3257"/>
</dbReference>
<dbReference type="AlphaFoldDB" id="A0A2U3Q712"/>
<dbReference type="InterPro" id="IPR007487">
    <property type="entry name" value="ABC_transpt-TYRBP-like"/>
</dbReference>
<dbReference type="EMBL" id="JAGIKT010000080">
    <property type="protein sequence ID" value="MBP0115319.1"/>
    <property type="molecule type" value="Genomic_DNA"/>
</dbReference>
<dbReference type="RefSeq" id="WP_129144365.1">
    <property type="nucleotide sequence ID" value="NZ_JAGIKT010000080.1"/>
</dbReference>
<sequence>MRRREFLGVLGGAAAAWPLAATAQQASRTFRVGYLALAGADDAIFVKERLKQLGYAEGKNLIFDIRSANGILETLGTQASELIKADPDVIITGFGTATAKAAQAATSTIPVVFSNVGDPIGSNVVQSLSRPGANLTGLAGQAAELGGKRLELLSQFVPNISTVAVLEEPAAPFTIAALPRLREAAKAKGQQLALCDIRSAADVESSLAAAANAGAGGLVVLETPVLIGLRELIVDAAAALRMPAIYSVRDFVDMGGFLSYGPDARQLYRRAAELADKILKGEKPAEIPVEQPTRFNLIVNLKAAKALGLAIAPTLLALADEVIE</sequence>
<dbReference type="KEGG" id="bvz:BRAD3257_6296"/>
<dbReference type="Gene3D" id="3.40.50.2300">
    <property type="match status" value="2"/>
</dbReference>
<dbReference type="SUPFAM" id="SSF53822">
    <property type="entry name" value="Periplasmic binding protein-like I"/>
    <property type="match status" value="1"/>
</dbReference>
<dbReference type="CDD" id="cd06325">
    <property type="entry name" value="PBP1_ABC_unchar_transporter"/>
    <property type="match status" value="1"/>
</dbReference>
<keyword evidence="4" id="KW-1185">Reference proteome</keyword>
<dbReference type="Pfam" id="PF04392">
    <property type="entry name" value="ABC_sub_bind"/>
    <property type="match status" value="1"/>
</dbReference>
<dbReference type="PANTHER" id="PTHR35271:SF1">
    <property type="entry name" value="ABC TRANSPORTER, SUBSTRATE-BINDING LIPOPROTEIN"/>
    <property type="match status" value="1"/>
</dbReference>
<reference evidence="1 4" key="2">
    <citation type="submission" date="2021-03" db="EMBL/GenBank/DDBJ databases">
        <title>Genome Sequence of Bradyrhizobium vignae strain ISRA400.</title>
        <authorList>
            <person name="Tisa L.S."/>
            <person name="Svistoonoff S."/>
            <person name="Hocher V."/>
            <person name="Fall S."/>
            <person name="Zaiya A."/>
            <person name="Naing D."/>
            <person name="Niang N."/>
            <person name="Diouf A."/>
            <person name="Dasylva M.C."/>
            <person name="Toure O."/>
            <person name="Gueye M."/>
            <person name="Gully D."/>
            <person name="Tisseyre P."/>
            <person name="Simpson S."/>
            <person name="Morris K."/>
            <person name="Thomas W.K."/>
        </authorList>
    </citation>
    <scope>NUCLEOTIDE SEQUENCE [LARGE SCALE GENOMIC DNA]</scope>
    <source>
        <strain evidence="1 4">ISRA400</strain>
    </source>
</reference>
<dbReference type="PANTHER" id="PTHR35271">
    <property type="entry name" value="ABC TRANSPORTER, SUBSTRATE-BINDING LIPOPROTEIN-RELATED"/>
    <property type="match status" value="1"/>
</dbReference>
<evidence type="ECO:0000313" key="1">
    <source>
        <dbReference type="EMBL" id="MBP0115319.1"/>
    </source>
</evidence>
<accession>A0A2U3Q712</accession>
<evidence type="ECO:0000313" key="2">
    <source>
        <dbReference type="EMBL" id="SPP97194.1"/>
    </source>
</evidence>
<dbReference type="InterPro" id="IPR028082">
    <property type="entry name" value="Peripla_BP_I"/>
</dbReference>